<reference evidence="1 2" key="1">
    <citation type="submission" date="2024-03" db="EMBL/GenBank/DDBJ databases">
        <title>Novel species of the genus Variovorax.</title>
        <authorList>
            <person name="Liu Q."/>
            <person name="Xin Y.-H."/>
        </authorList>
    </citation>
    <scope>NUCLEOTIDE SEQUENCE [LARGE SCALE GENOMIC DNA]</scope>
    <source>
        <strain evidence="1 2">KACC 18900</strain>
    </source>
</reference>
<accession>A0ABU8WHD8</accession>
<comment type="caution">
    <text evidence="1">The sequence shown here is derived from an EMBL/GenBank/DDBJ whole genome shotgun (WGS) entry which is preliminary data.</text>
</comment>
<keyword evidence="2" id="KW-1185">Reference proteome</keyword>
<protein>
    <submittedName>
        <fullName evidence="1">Uncharacterized protein</fullName>
    </submittedName>
</protein>
<dbReference type="EMBL" id="JBBKZT010000004">
    <property type="protein sequence ID" value="MEJ8846933.1"/>
    <property type="molecule type" value="Genomic_DNA"/>
</dbReference>
<dbReference type="RefSeq" id="WP_340342084.1">
    <property type="nucleotide sequence ID" value="NZ_JBBKZT010000004.1"/>
</dbReference>
<sequence>MTTSNSPQGTLVRATRRLVAGAAVFAAGVALAGCAVGAGIGVPIVPGLSLNLGVGPGGPVIGVSTGWGPLGAGVSLNHRGQLYASAGASAGIGGVGVGVGKSVMLHDPLLPSASGPVLGTAALGSPGNPVAP</sequence>
<dbReference type="Proteomes" id="UP001385892">
    <property type="component" value="Unassembled WGS sequence"/>
</dbReference>
<gene>
    <name evidence="1" type="ORF">WKW82_09750</name>
</gene>
<proteinExistence type="predicted"/>
<name>A0ABU8WHD8_9BURK</name>
<evidence type="ECO:0000313" key="2">
    <source>
        <dbReference type="Proteomes" id="UP001385892"/>
    </source>
</evidence>
<organism evidence="1 2">
    <name type="scientific">Variovorax rhizosphaerae</name>
    <dbReference type="NCBI Taxonomy" id="1836200"/>
    <lineage>
        <taxon>Bacteria</taxon>
        <taxon>Pseudomonadati</taxon>
        <taxon>Pseudomonadota</taxon>
        <taxon>Betaproteobacteria</taxon>
        <taxon>Burkholderiales</taxon>
        <taxon>Comamonadaceae</taxon>
        <taxon>Variovorax</taxon>
    </lineage>
</organism>
<evidence type="ECO:0000313" key="1">
    <source>
        <dbReference type="EMBL" id="MEJ8846933.1"/>
    </source>
</evidence>